<organism evidence="2 3">
    <name type="scientific">Wenyingzhuangia heitensis</name>
    <dbReference type="NCBI Taxonomy" id="1487859"/>
    <lineage>
        <taxon>Bacteria</taxon>
        <taxon>Pseudomonadati</taxon>
        <taxon>Bacteroidota</taxon>
        <taxon>Flavobacteriia</taxon>
        <taxon>Flavobacteriales</taxon>
        <taxon>Flavobacteriaceae</taxon>
        <taxon>Wenyingzhuangia</taxon>
    </lineage>
</organism>
<proteinExistence type="predicted"/>
<dbReference type="RefSeq" id="WP_167190010.1">
    <property type="nucleotide sequence ID" value="NZ_JAASQL010000005.1"/>
</dbReference>
<name>A0ABX0UBQ9_9FLAO</name>
<keyword evidence="3" id="KW-1185">Reference proteome</keyword>
<feature type="transmembrane region" description="Helical" evidence="1">
    <location>
        <begin position="89"/>
        <end position="108"/>
    </location>
</feature>
<accession>A0ABX0UBQ9</accession>
<dbReference type="Proteomes" id="UP000745859">
    <property type="component" value="Unassembled WGS sequence"/>
</dbReference>
<feature type="transmembrane region" description="Helical" evidence="1">
    <location>
        <begin position="314"/>
        <end position="334"/>
    </location>
</feature>
<keyword evidence="1" id="KW-0472">Membrane</keyword>
<keyword evidence="1" id="KW-0812">Transmembrane</keyword>
<feature type="transmembrane region" description="Helical" evidence="1">
    <location>
        <begin position="261"/>
        <end position="276"/>
    </location>
</feature>
<feature type="transmembrane region" description="Helical" evidence="1">
    <location>
        <begin position="202"/>
        <end position="226"/>
    </location>
</feature>
<dbReference type="EMBL" id="JAASQL010000005">
    <property type="protein sequence ID" value="NIJ46258.1"/>
    <property type="molecule type" value="Genomic_DNA"/>
</dbReference>
<reference evidence="2 3" key="1">
    <citation type="submission" date="2020-03" db="EMBL/GenBank/DDBJ databases">
        <title>Genomic Encyclopedia of Type Strains, Phase IV (KMG-IV): sequencing the most valuable type-strain genomes for metagenomic binning, comparative biology and taxonomic classification.</title>
        <authorList>
            <person name="Goeker M."/>
        </authorList>
    </citation>
    <scope>NUCLEOTIDE SEQUENCE [LARGE SCALE GENOMIC DNA]</scope>
    <source>
        <strain evidence="2 3">DSM 101599</strain>
    </source>
</reference>
<comment type="caution">
    <text evidence="2">The sequence shown here is derived from an EMBL/GenBank/DDBJ whole genome shotgun (WGS) entry which is preliminary data.</text>
</comment>
<evidence type="ECO:0008006" key="4">
    <source>
        <dbReference type="Google" id="ProtNLM"/>
    </source>
</evidence>
<feature type="transmembrane region" description="Helical" evidence="1">
    <location>
        <begin position="288"/>
        <end position="308"/>
    </location>
</feature>
<evidence type="ECO:0000313" key="3">
    <source>
        <dbReference type="Proteomes" id="UP000745859"/>
    </source>
</evidence>
<gene>
    <name evidence="2" type="ORF">FHR24_002742</name>
</gene>
<keyword evidence="1" id="KW-1133">Transmembrane helix</keyword>
<evidence type="ECO:0000313" key="2">
    <source>
        <dbReference type="EMBL" id="NIJ46258.1"/>
    </source>
</evidence>
<feature type="transmembrane region" description="Helical" evidence="1">
    <location>
        <begin position="12"/>
        <end position="35"/>
    </location>
</feature>
<evidence type="ECO:0000256" key="1">
    <source>
        <dbReference type="SAM" id="Phobius"/>
    </source>
</evidence>
<feature type="transmembrane region" description="Helical" evidence="1">
    <location>
        <begin position="341"/>
        <end position="359"/>
    </location>
</feature>
<sequence length="474" mass="56122">MSLLVSLLNQYKIFLIGVFLVLISFLVTYDVPFFWDALSKSERATWFYEHNFSNWVVPTEINSGHPPFWTLLLAFTWKIFGRTLLVSRLLLLLLNIGVVYQIHLLITTNKIKNIPWYWYLILFIEPTYLAQTTILNNDVLMLLMCLAAYNLIKKNRLLYSLAITGVLFCNLRGMFFYMGFFAFDIISYLRTHKGVKNIHKHIYPYIFPISCFALFLFYQYSVLGWIIKSPSAIEHRSLVDVKHFFINIIATIRVFADYGRFLFWIVVFYSFVLCIRQKKHLDKKTKELVLLWLCFFVINVSIMLLSTNPIGHRYFMILYIIGLLIFVNVIFNVLHKKRLTYLCFWMSVGSLLSGHFWIYPETISQGWDSSLAYLNYFDLKKKMHLYVKNHQISLDSIGTKTWNPKANIEYLQEKNSEVYIGDADSSKFKYYVHSNVENRTKDEEIFVLQNQWTLIKEYKKNGVFVRLYKSPGIE</sequence>
<protein>
    <recommendedName>
        <fullName evidence="4">Dolichyl-phosphate-mannose-protein mannosyltransferase</fullName>
    </recommendedName>
</protein>
<feature type="transmembrane region" description="Helical" evidence="1">
    <location>
        <begin position="158"/>
        <end position="182"/>
    </location>
</feature>